<dbReference type="Proteomes" id="UP000789595">
    <property type="component" value="Unassembled WGS sequence"/>
</dbReference>
<comment type="caution">
    <text evidence="2">The sequence shown here is derived from an EMBL/GenBank/DDBJ whole genome shotgun (WGS) entry which is preliminary data.</text>
</comment>
<name>A0A8J2SBJ6_9STRA</name>
<organism evidence="2 3">
    <name type="scientific">Pelagomonas calceolata</name>
    <dbReference type="NCBI Taxonomy" id="35677"/>
    <lineage>
        <taxon>Eukaryota</taxon>
        <taxon>Sar</taxon>
        <taxon>Stramenopiles</taxon>
        <taxon>Ochrophyta</taxon>
        <taxon>Pelagophyceae</taxon>
        <taxon>Pelagomonadales</taxon>
        <taxon>Pelagomonadaceae</taxon>
        <taxon>Pelagomonas</taxon>
    </lineage>
</organism>
<feature type="compositionally biased region" description="Basic and acidic residues" evidence="1">
    <location>
        <begin position="282"/>
        <end position="292"/>
    </location>
</feature>
<feature type="region of interest" description="Disordered" evidence="1">
    <location>
        <begin position="1"/>
        <end position="25"/>
    </location>
</feature>
<accession>A0A8J2SBJ6</accession>
<evidence type="ECO:0000313" key="2">
    <source>
        <dbReference type="EMBL" id="CAH0364486.1"/>
    </source>
</evidence>
<gene>
    <name evidence="2" type="ORF">PECAL_1P08500</name>
</gene>
<proteinExistence type="predicted"/>
<keyword evidence="3" id="KW-1185">Reference proteome</keyword>
<evidence type="ECO:0000256" key="1">
    <source>
        <dbReference type="SAM" id="MobiDB-lite"/>
    </source>
</evidence>
<protein>
    <submittedName>
        <fullName evidence="2">Uncharacterized protein</fullName>
    </submittedName>
</protein>
<reference evidence="2" key="1">
    <citation type="submission" date="2021-11" db="EMBL/GenBank/DDBJ databases">
        <authorList>
            <consortium name="Genoscope - CEA"/>
            <person name="William W."/>
        </authorList>
    </citation>
    <scope>NUCLEOTIDE SEQUENCE</scope>
</reference>
<feature type="region of interest" description="Disordered" evidence="1">
    <location>
        <begin position="93"/>
        <end position="126"/>
    </location>
</feature>
<feature type="region of interest" description="Disordered" evidence="1">
    <location>
        <begin position="321"/>
        <end position="340"/>
    </location>
</feature>
<dbReference type="EMBL" id="CAKKNE010000001">
    <property type="protein sequence ID" value="CAH0364486.1"/>
    <property type="molecule type" value="Genomic_DNA"/>
</dbReference>
<feature type="region of interest" description="Disordered" evidence="1">
    <location>
        <begin position="267"/>
        <end position="316"/>
    </location>
</feature>
<feature type="compositionally biased region" description="Basic and acidic residues" evidence="1">
    <location>
        <begin position="93"/>
        <end position="103"/>
    </location>
</feature>
<dbReference type="AlphaFoldDB" id="A0A8J2SBJ6"/>
<evidence type="ECO:0000313" key="3">
    <source>
        <dbReference type="Proteomes" id="UP000789595"/>
    </source>
</evidence>
<sequence length="468" mass="52897">MRGADVARGMRPNTSYPLRTRKPPRAPAFDQFSEEFYDRAGAKSLLTTANWHAEALEQRDLLRGKTWHPSYGVDFQRTQKLFRQANYAADALRRWRPQRDDPHKRTRRRRRPSTTGTRAVAFEPSSSKGWAHAATGAESAQEASQRFNLRDVEALAKIDSPPMPLALAGAALLLLAVREVPFEELTWPHFVKFVDRYGAESLVAAVRSVDAREVPDFKRRALQHFLGDDEPDFSLVNKECERAWFRADAWIRSVLYAADAAAAARVGADETARKASRQASRQSERAKERPPDRVATPAGWPASIKDSVKAPKTGRPDIVLSSIMRPNFGPDPNRKESAPVGEEVVLSTTTNYPTTYTHAKDLNRIASSNWLVTALKCNSRKKSGYVVRAYHPGARVSVELHVSQEEAARRARFARKSLKRWASRNLVREVEMMRINNKLKLRLPNAEFRPPAAAEARPFFLVRMSSRY</sequence>